<dbReference type="Proteomes" id="UP000789396">
    <property type="component" value="Unassembled WGS sequence"/>
</dbReference>
<name>A0A9N9J598_9GLOM</name>
<evidence type="ECO:0000256" key="1">
    <source>
        <dbReference type="SAM" id="MobiDB-lite"/>
    </source>
</evidence>
<proteinExistence type="predicted"/>
<gene>
    <name evidence="2" type="ORF">RFULGI_LOCUS14247</name>
</gene>
<feature type="region of interest" description="Disordered" evidence="1">
    <location>
        <begin position="66"/>
        <end position="98"/>
    </location>
</feature>
<feature type="non-terminal residue" evidence="2">
    <location>
        <position position="98"/>
    </location>
</feature>
<evidence type="ECO:0000313" key="2">
    <source>
        <dbReference type="EMBL" id="CAG8760202.1"/>
    </source>
</evidence>
<comment type="caution">
    <text evidence="2">The sequence shown here is derived from an EMBL/GenBank/DDBJ whole genome shotgun (WGS) entry which is preliminary data.</text>
</comment>
<feature type="non-terminal residue" evidence="2">
    <location>
        <position position="1"/>
    </location>
</feature>
<reference evidence="2" key="1">
    <citation type="submission" date="2021-06" db="EMBL/GenBank/DDBJ databases">
        <authorList>
            <person name="Kallberg Y."/>
            <person name="Tangrot J."/>
            <person name="Rosling A."/>
        </authorList>
    </citation>
    <scope>NUCLEOTIDE SEQUENCE</scope>
    <source>
        <strain evidence="2">IN212</strain>
    </source>
</reference>
<protein>
    <submittedName>
        <fullName evidence="2">7743_t:CDS:1</fullName>
    </submittedName>
</protein>
<sequence>DPQTHELFKYTKEMNEMGFQRLFSCYDHGVSRLNSILRQDVYKTEVRIIKGRGKRDVKTYKFEDLKESIPMPDDSNKKKRDKSTKPEDNLDIHPNKRQ</sequence>
<feature type="compositionally biased region" description="Basic and acidic residues" evidence="1">
    <location>
        <begin position="83"/>
        <end position="98"/>
    </location>
</feature>
<keyword evidence="3" id="KW-1185">Reference proteome</keyword>
<dbReference type="AlphaFoldDB" id="A0A9N9J598"/>
<evidence type="ECO:0000313" key="3">
    <source>
        <dbReference type="Proteomes" id="UP000789396"/>
    </source>
</evidence>
<dbReference type="EMBL" id="CAJVPZ010040739">
    <property type="protein sequence ID" value="CAG8760202.1"/>
    <property type="molecule type" value="Genomic_DNA"/>
</dbReference>
<dbReference type="OrthoDB" id="2449087at2759"/>
<accession>A0A9N9J598</accession>
<organism evidence="2 3">
    <name type="scientific">Racocetra fulgida</name>
    <dbReference type="NCBI Taxonomy" id="60492"/>
    <lineage>
        <taxon>Eukaryota</taxon>
        <taxon>Fungi</taxon>
        <taxon>Fungi incertae sedis</taxon>
        <taxon>Mucoromycota</taxon>
        <taxon>Glomeromycotina</taxon>
        <taxon>Glomeromycetes</taxon>
        <taxon>Diversisporales</taxon>
        <taxon>Gigasporaceae</taxon>
        <taxon>Racocetra</taxon>
    </lineage>
</organism>